<dbReference type="Gene3D" id="3.50.30.50">
    <property type="entry name" value="Putative cyclase"/>
    <property type="match status" value="1"/>
</dbReference>
<dbReference type="GO" id="GO:0004061">
    <property type="term" value="F:arylformamidase activity"/>
    <property type="evidence" value="ECO:0007669"/>
    <property type="project" value="InterPro"/>
</dbReference>
<evidence type="ECO:0008006" key="2">
    <source>
        <dbReference type="Google" id="ProtNLM"/>
    </source>
</evidence>
<evidence type="ECO:0000313" key="1">
    <source>
        <dbReference type="EMBL" id="SUZ69999.1"/>
    </source>
</evidence>
<accession>A0A381PVN3</accession>
<dbReference type="Pfam" id="PF04199">
    <property type="entry name" value="Cyclase"/>
    <property type="match status" value="1"/>
</dbReference>
<organism evidence="1">
    <name type="scientific">marine metagenome</name>
    <dbReference type="NCBI Taxonomy" id="408172"/>
    <lineage>
        <taxon>unclassified sequences</taxon>
        <taxon>metagenomes</taxon>
        <taxon>ecological metagenomes</taxon>
    </lineage>
</organism>
<dbReference type="EMBL" id="UINC01001078">
    <property type="protein sequence ID" value="SUZ69999.1"/>
    <property type="molecule type" value="Genomic_DNA"/>
</dbReference>
<dbReference type="PANTHER" id="PTHR34861">
    <property type="match status" value="1"/>
</dbReference>
<dbReference type="GO" id="GO:0019441">
    <property type="term" value="P:L-tryptophan catabolic process to kynurenine"/>
    <property type="evidence" value="ECO:0007669"/>
    <property type="project" value="InterPro"/>
</dbReference>
<name>A0A381PVN3_9ZZZZ</name>
<sequence length="315" mass="33961">MPLTDRFLDLQSRVRNWGRWGDDDELGTLNLITPEVVLAARDCIRTGRTFLLAVPLEHDGIQVGFIPGRDNPTRTMLMVDQGMDPDGDPDLFHTSDDAVQFGLQAGTHWDGLCHVSYSGRVYNGYDASTITADDGATRCGIEKVGSLCSRGVLLDVARAKGVDLLDCPYAITAEDLDEAASMGGVEVRAGDIVLVRTGRMRLYHESGGMAYCLGPNQDGSNAGLSLSTVPWFHEHDVAAVANDTLTFEVYPSEEVNLAVHMLHVVDMGLTQGQNWDLEALAEDCAADGVYEFFLAATPEPFVGCVGSPVAPVAIK</sequence>
<protein>
    <recommendedName>
        <fullName evidence="2">Cyclase</fullName>
    </recommendedName>
</protein>
<dbReference type="PANTHER" id="PTHR34861:SF10">
    <property type="entry name" value="CYCLASE"/>
    <property type="match status" value="1"/>
</dbReference>
<dbReference type="InterPro" id="IPR037175">
    <property type="entry name" value="KFase_sf"/>
</dbReference>
<gene>
    <name evidence="1" type="ORF">METZ01_LOCUS22853</name>
</gene>
<dbReference type="SUPFAM" id="SSF102198">
    <property type="entry name" value="Putative cyclase"/>
    <property type="match status" value="1"/>
</dbReference>
<dbReference type="AlphaFoldDB" id="A0A381PVN3"/>
<proteinExistence type="predicted"/>
<dbReference type="InterPro" id="IPR007325">
    <property type="entry name" value="KFase/CYL"/>
</dbReference>
<reference evidence="1" key="1">
    <citation type="submission" date="2018-05" db="EMBL/GenBank/DDBJ databases">
        <authorList>
            <person name="Lanie J.A."/>
            <person name="Ng W.-L."/>
            <person name="Kazmierczak K.M."/>
            <person name="Andrzejewski T.M."/>
            <person name="Davidsen T.M."/>
            <person name="Wayne K.J."/>
            <person name="Tettelin H."/>
            <person name="Glass J.I."/>
            <person name="Rusch D."/>
            <person name="Podicherti R."/>
            <person name="Tsui H.-C.T."/>
            <person name="Winkler M.E."/>
        </authorList>
    </citation>
    <scope>NUCLEOTIDE SEQUENCE</scope>
</reference>